<gene>
    <name evidence="3" type="ORF">CSA56_07900</name>
</gene>
<proteinExistence type="predicted"/>
<evidence type="ECO:0000313" key="3">
    <source>
        <dbReference type="EMBL" id="PIE34300.1"/>
    </source>
</evidence>
<feature type="domain" description="DUF1468" evidence="2">
    <location>
        <begin position="46"/>
        <end position="192"/>
    </location>
</feature>
<name>A0A2G6KFY3_9BACT</name>
<protein>
    <recommendedName>
        <fullName evidence="2">DUF1468 domain-containing protein</fullName>
    </recommendedName>
</protein>
<comment type="caution">
    <text evidence="3">The sequence shown here is derived from an EMBL/GenBank/DDBJ whole genome shotgun (WGS) entry which is preliminary data.</text>
</comment>
<dbReference type="Pfam" id="PF07331">
    <property type="entry name" value="TctB"/>
    <property type="match status" value="1"/>
</dbReference>
<keyword evidence="1" id="KW-1133">Transmembrane helix</keyword>
<keyword evidence="1" id="KW-0472">Membrane</keyword>
<dbReference type="Proteomes" id="UP000230821">
    <property type="component" value="Unassembled WGS sequence"/>
</dbReference>
<feature type="transmembrane region" description="Helical" evidence="1">
    <location>
        <begin position="169"/>
        <end position="189"/>
    </location>
</feature>
<sequence length="192" mass="21992">MRVSFIRHDEAELGERCLLILNSCSLIGETFTMQEQHKQTAKPDFIVSLILTAFSLLLLGLSVAMPKYVEWGLYATPALAPIIFSLLLLIGSLILLVRSLLAEGYKLSVSWEQSRRFLMSRPFHNFLVSFGLVLLYYLMIGKMHFALISTLYLFVNILYFRGTSWWKNLIISTVAAVSIWYCFNDLFLIPLP</sequence>
<feature type="transmembrane region" description="Helical" evidence="1">
    <location>
        <begin position="122"/>
        <end position="139"/>
    </location>
</feature>
<dbReference type="AlphaFoldDB" id="A0A2G6KFY3"/>
<evidence type="ECO:0000256" key="1">
    <source>
        <dbReference type="SAM" id="Phobius"/>
    </source>
</evidence>
<accession>A0A2G6KFY3</accession>
<evidence type="ECO:0000313" key="4">
    <source>
        <dbReference type="Proteomes" id="UP000230821"/>
    </source>
</evidence>
<dbReference type="EMBL" id="PDSK01000090">
    <property type="protein sequence ID" value="PIE34300.1"/>
    <property type="molecule type" value="Genomic_DNA"/>
</dbReference>
<reference evidence="3 4" key="1">
    <citation type="submission" date="2017-10" db="EMBL/GenBank/DDBJ databases">
        <title>Novel microbial diversity and functional potential in the marine mammal oral microbiome.</title>
        <authorList>
            <person name="Dudek N.K."/>
            <person name="Sun C.L."/>
            <person name="Burstein D."/>
            <person name="Kantor R.S."/>
            <person name="Aliaga Goltsman D.S."/>
            <person name="Bik E.M."/>
            <person name="Thomas B.C."/>
            <person name="Banfield J.F."/>
            <person name="Relman D.A."/>
        </authorList>
    </citation>
    <scope>NUCLEOTIDE SEQUENCE [LARGE SCALE GENOMIC DNA]</scope>
    <source>
        <strain evidence="3">DOLJORAL78_47_16</strain>
    </source>
</reference>
<dbReference type="InterPro" id="IPR009936">
    <property type="entry name" value="DUF1468"/>
</dbReference>
<keyword evidence="1" id="KW-0812">Transmembrane</keyword>
<feature type="transmembrane region" description="Helical" evidence="1">
    <location>
        <begin position="78"/>
        <end position="101"/>
    </location>
</feature>
<feature type="transmembrane region" description="Helical" evidence="1">
    <location>
        <begin position="145"/>
        <end position="162"/>
    </location>
</feature>
<evidence type="ECO:0000259" key="2">
    <source>
        <dbReference type="Pfam" id="PF07331"/>
    </source>
</evidence>
<organism evidence="3 4">
    <name type="scientific">candidate division KSB3 bacterium</name>
    <dbReference type="NCBI Taxonomy" id="2044937"/>
    <lineage>
        <taxon>Bacteria</taxon>
        <taxon>candidate division KSB3</taxon>
    </lineage>
</organism>
<feature type="transmembrane region" description="Helical" evidence="1">
    <location>
        <begin position="45"/>
        <end position="66"/>
    </location>
</feature>